<sequence length="212" mass="22917">MNAPACHSRQARASPSPSPRGEAIMSSRRASCGGIRKCGRSNSRSSVSKQQVALSLSKKELIIALGGIDPQFPFPCLQSNEDPEQRSRVVFRDPASSLSHPGFFSTPPVMRDQQTGVCQPEQRKLLPQATSSIQSSTSKPSMQRCSNFLDNVLTTAEERAFLRSMMPTIATPAEDALVKPGSESGPEALEPTPLFVAPSQVEYNPFLNAPKC</sequence>
<protein>
    <submittedName>
        <fullName evidence="2">Uncharacterized protein</fullName>
    </submittedName>
</protein>
<proteinExistence type="predicted"/>
<dbReference type="OrthoDB" id="10476478at2759"/>
<evidence type="ECO:0000313" key="3">
    <source>
        <dbReference type="Proteomes" id="UP001150904"/>
    </source>
</evidence>
<dbReference type="Proteomes" id="UP001150904">
    <property type="component" value="Unassembled WGS sequence"/>
</dbReference>
<accession>A0A9W9TCV5</accession>
<keyword evidence="3" id="KW-1185">Reference proteome</keyword>
<gene>
    <name evidence="2" type="ORF">N7498_000201</name>
</gene>
<dbReference type="EMBL" id="JAPQKR010000004">
    <property type="protein sequence ID" value="KAJ5218102.1"/>
    <property type="molecule type" value="Genomic_DNA"/>
</dbReference>
<dbReference type="GeneID" id="83174564"/>
<organism evidence="2 3">
    <name type="scientific">Penicillium cinerascens</name>
    <dbReference type="NCBI Taxonomy" id="70096"/>
    <lineage>
        <taxon>Eukaryota</taxon>
        <taxon>Fungi</taxon>
        <taxon>Dikarya</taxon>
        <taxon>Ascomycota</taxon>
        <taxon>Pezizomycotina</taxon>
        <taxon>Eurotiomycetes</taxon>
        <taxon>Eurotiomycetidae</taxon>
        <taxon>Eurotiales</taxon>
        <taxon>Aspergillaceae</taxon>
        <taxon>Penicillium</taxon>
    </lineage>
</organism>
<comment type="caution">
    <text evidence="2">The sequence shown here is derived from an EMBL/GenBank/DDBJ whole genome shotgun (WGS) entry which is preliminary data.</text>
</comment>
<name>A0A9W9TCV5_9EURO</name>
<reference evidence="2" key="2">
    <citation type="journal article" date="2023" name="IMA Fungus">
        <title>Comparative genomic study of the Penicillium genus elucidates a diverse pangenome and 15 lateral gene transfer events.</title>
        <authorList>
            <person name="Petersen C."/>
            <person name="Sorensen T."/>
            <person name="Nielsen M.R."/>
            <person name="Sondergaard T.E."/>
            <person name="Sorensen J.L."/>
            <person name="Fitzpatrick D.A."/>
            <person name="Frisvad J.C."/>
            <person name="Nielsen K.L."/>
        </authorList>
    </citation>
    <scope>NUCLEOTIDE SEQUENCE</scope>
    <source>
        <strain evidence="2">IBT 15544</strain>
    </source>
</reference>
<dbReference type="RefSeq" id="XP_058312675.1">
    <property type="nucleotide sequence ID" value="XM_058447264.1"/>
</dbReference>
<feature type="region of interest" description="Disordered" evidence="1">
    <location>
        <begin position="1"/>
        <end position="48"/>
    </location>
</feature>
<evidence type="ECO:0000256" key="1">
    <source>
        <dbReference type="SAM" id="MobiDB-lite"/>
    </source>
</evidence>
<reference evidence="2" key="1">
    <citation type="submission" date="2022-12" db="EMBL/GenBank/DDBJ databases">
        <authorList>
            <person name="Petersen C."/>
        </authorList>
    </citation>
    <scope>NUCLEOTIDE SEQUENCE</scope>
    <source>
        <strain evidence="2">IBT 15544</strain>
    </source>
</reference>
<dbReference type="AlphaFoldDB" id="A0A9W9TCV5"/>
<evidence type="ECO:0000313" key="2">
    <source>
        <dbReference type="EMBL" id="KAJ5218102.1"/>
    </source>
</evidence>